<feature type="region of interest" description="Disordered" evidence="1">
    <location>
        <begin position="580"/>
        <end position="644"/>
    </location>
</feature>
<feature type="region of interest" description="Disordered" evidence="1">
    <location>
        <begin position="136"/>
        <end position="156"/>
    </location>
</feature>
<feature type="compositionally biased region" description="Polar residues" evidence="1">
    <location>
        <begin position="608"/>
        <end position="628"/>
    </location>
</feature>
<proteinExistence type="predicted"/>
<gene>
    <name evidence="2" type="primary">Cni-T26A5.2</name>
    <name evidence="2" type="synonym">Cnig_chr_III.g9287</name>
    <name evidence="2" type="ORF">B9Z55_009287</name>
</gene>
<feature type="region of interest" description="Disordered" evidence="1">
    <location>
        <begin position="739"/>
        <end position="764"/>
    </location>
</feature>
<evidence type="ECO:0000313" key="3">
    <source>
        <dbReference type="Proteomes" id="UP000230233"/>
    </source>
</evidence>
<feature type="compositionally biased region" description="Basic residues" evidence="1">
    <location>
        <begin position="739"/>
        <end position="752"/>
    </location>
</feature>
<protein>
    <submittedName>
        <fullName evidence="2">Uncharacterized protein</fullName>
    </submittedName>
</protein>
<dbReference type="AlphaFoldDB" id="A0A2G5URC3"/>
<dbReference type="EMBL" id="PDUG01000003">
    <property type="protein sequence ID" value="PIC42102.1"/>
    <property type="molecule type" value="Genomic_DNA"/>
</dbReference>
<evidence type="ECO:0000313" key="2">
    <source>
        <dbReference type="EMBL" id="PIC42102.1"/>
    </source>
</evidence>
<sequence length="764" mass="88221">MKSQHPSQSSGLLQCKILEYTMNSDGEAAATSSEVLWTEILCRIPFRKISGTDKSVRIDSKNEVEKEDALQLEQCIQNQEVILSHSSIIQPQEHCRGIVEEFEYLERNIKVTISSNSGFPIWEDTDIWMSILTPTISNEPNTSADDPIPSPQPDEPCPPKLDEMNQKELFEAINGWRLVDKKRLRMRKKEGERWRNVYLTELVMTCIEPEKKELLEFVEERTQLRFGDVIDEAGNVLVDVISKDLEQKTITFRVETFLSRDVDIPLTAERTYYLRICDLEEDDLESLASEDGILPGYQLLENLDELCEKIGELTITDVSAYLWMIENQPNCYIRLFVTSTRRMSKFKQLCGHHVIIQSTANGRSSVLAVVSRVFNDGMVLTLEGVPKEDKCEFFFSEKEGFTIRIEHEYEERLQKKNLEKLRFEVANSTTDIRNQRIWLETVKTITRHYASFSVKNNAFQQIPKGTNILIAKSYDINNPIEHKSDFRICKVVDHAICDSQTIVLELISTTNLVEGSPRFTITNAFYFVDFDVSENVVNDTIYCTLNGRNHNDPNSFAQRHPISKEQKFYVFPMDEKYQAKNKKKKGNFQKEKTFQPPKTLTLKESKQPGMSSKSQKNSQNLELKNSSPHPEDPHHNPSWNPLVPLPENARRLGFVQVADKRYHDNQNKIEIKIEKGFNQNGEKTGKSTRWHLGKQLAITENVQEKLILIKGVVLDTKGDIVTVEVSRKETNMDFLNRQSTKKTKGKNQKQHNNKNQFHPCFEVR</sequence>
<dbReference type="Proteomes" id="UP000230233">
    <property type="component" value="Chromosome III"/>
</dbReference>
<dbReference type="STRING" id="1611254.A0A2G5URC3"/>
<reference evidence="3" key="1">
    <citation type="submission" date="2017-10" db="EMBL/GenBank/DDBJ databases">
        <title>Rapid genome shrinkage in a self-fertile nematode reveals novel sperm competition proteins.</title>
        <authorList>
            <person name="Yin D."/>
            <person name="Schwarz E.M."/>
            <person name="Thomas C.G."/>
            <person name="Felde R.L."/>
            <person name="Korf I.F."/>
            <person name="Cutter A.D."/>
            <person name="Schartner C.M."/>
            <person name="Ralston E.J."/>
            <person name="Meyer B.J."/>
            <person name="Haag E.S."/>
        </authorList>
    </citation>
    <scope>NUCLEOTIDE SEQUENCE [LARGE SCALE GENOMIC DNA]</scope>
    <source>
        <strain evidence="3">JU1422</strain>
    </source>
</reference>
<name>A0A2G5URC3_9PELO</name>
<keyword evidence="3" id="KW-1185">Reference proteome</keyword>
<evidence type="ECO:0000256" key="1">
    <source>
        <dbReference type="SAM" id="MobiDB-lite"/>
    </source>
</evidence>
<organism evidence="2 3">
    <name type="scientific">Caenorhabditis nigoni</name>
    <dbReference type="NCBI Taxonomy" id="1611254"/>
    <lineage>
        <taxon>Eukaryota</taxon>
        <taxon>Metazoa</taxon>
        <taxon>Ecdysozoa</taxon>
        <taxon>Nematoda</taxon>
        <taxon>Chromadorea</taxon>
        <taxon>Rhabditida</taxon>
        <taxon>Rhabditina</taxon>
        <taxon>Rhabditomorpha</taxon>
        <taxon>Rhabditoidea</taxon>
        <taxon>Rhabditidae</taxon>
        <taxon>Peloderinae</taxon>
        <taxon>Caenorhabditis</taxon>
    </lineage>
</organism>
<dbReference type="OrthoDB" id="5833282at2759"/>
<comment type="caution">
    <text evidence="2">The sequence shown here is derived from an EMBL/GenBank/DDBJ whole genome shotgun (WGS) entry which is preliminary data.</text>
</comment>
<accession>A0A2G5URC3</accession>